<keyword evidence="1" id="KW-0472">Membrane</keyword>
<dbReference type="AlphaFoldDB" id="A0A0J6H2F0"/>
<feature type="transmembrane region" description="Helical" evidence="1">
    <location>
        <begin position="67"/>
        <end position="87"/>
    </location>
</feature>
<dbReference type="STRING" id="1664069.BGLY_1363"/>
<feature type="transmembrane region" description="Helical" evidence="1">
    <location>
        <begin position="6"/>
        <end position="24"/>
    </location>
</feature>
<dbReference type="EMBL" id="JARRTL010000026">
    <property type="protein sequence ID" value="MEC0487078.1"/>
    <property type="molecule type" value="Genomic_DNA"/>
</dbReference>
<dbReference type="InterPro" id="IPR025940">
    <property type="entry name" value="SpoIISA_toxin"/>
</dbReference>
<accession>A0A0J6H2F0</accession>
<dbReference type="PATRIC" id="fig|1664069.3.peg.249"/>
<comment type="caution">
    <text evidence="2">The sequence shown here is derived from an EMBL/GenBank/DDBJ whole genome shotgun (WGS) entry which is preliminary data.</text>
</comment>
<dbReference type="GO" id="GO:0016020">
    <property type="term" value="C:membrane"/>
    <property type="evidence" value="ECO:0007669"/>
    <property type="project" value="InterPro"/>
</dbReference>
<keyword evidence="1" id="KW-1133">Transmembrane helix</keyword>
<dbReference type="Gene3D" id="1.20.5.460">
    <property type="entry name" value="Single helix bin"/>
    <property type="match status" value="1"/>
</dbReference>
<reference evidence="2 4" key="1">
    <citation type="journal article" date="2015" name="Int. J. Syst. Evol. Microbiol.">
        <title>Bacillus glycinifermentans sp. nov., isolated from fermented soybean paste.</title>
        <authorList>
            <person name="Kim S.J."/>
            <person name="Dunlap C.A."/>
            <person name="Kwon S.W."/>
            <person name="Rooney A.P."/>
        </authorList>
    </citation>
    <scope>NUCLEOTIDE SEQUENCE [LARGE SCALE GENOMIC DNA]</scope>
    <source>
        <strain evidence="2 4">GO-13</strain>
    </source>
</reference>
<dbReference type="Proteomes" id="UP001341297">
    <property type="component" value="Unassembled WGS sequence"/>
</dbReference>
<evidence type="ECO:0000313" key="4">
    <source>
        <dbReference type="Proteomes" id="UP000036168"/>
    </source>
</evidence>
<evidence type="ECO:0000256" key="1">
    <source>
        <dbReference type="SAM" id="Phobius"/>
    </source>
</evidence>
<evidence type="ECO:0000313" key="2">
    <source>
        <dbReference type="EMBL" id="KRT91363.1"/>
    </source>
</evidence>
<reference evidence="3 5" key="3">
    <citation type="submission" date="2023-03" db="EMBL/GenBank/DDBJ databases">
        <title>Agriculturally important microbes genome sequencing.</title>
        <authorList>
            <person name="Dunlap C."/>
        </authorList>
    </citation>
    <scope>NUCLEOTIDE SEQUENCE [LARGE SCALE GENOMIC DNA]</scope>
    <source>
        <strain evidence="3 5">CBP-3203</strain>
    </source>
</reference>
<keyword evidence="1" id="KW-0812">Transmembrane</keyword>
<evidence type="ECO:0000313" key="3">
    <source>
        <dbReference type="EMBL" id="MEC0487078.1"/>
    </source>
</evidence>
<gene>
    <name evidence="2" type="ORF">AB447_223185</name>
    <name evidence="3" type="ORF">P8828_20200</name>
</gene>
<dbReference type="OrthoDB" id="2447993at2"/>
<dbReference type="Pfam" id="PF14171">
    <property type="entry name" value="SpoIISA_toxin"/>
    <property type="match status" value="1"/>
</dbReference>
<evidence type="ECO:0000313" key="5">
    <source>
        <dbReference type="Proteomes" id="UP001341297"/>
    </source>
</evidence>
<dbReference type="Gene3D" id="3.30.70.2720">
    <property type="match status" value="1"/>
</dbReference>
<feature type="transmembrane region" description="Helical" evidence="1">
    <location>
        <begin position="36"/>
        <end position="55"/>
    </location>
</feature>
<keyword evidence="5" id="KW-1185">Reference proteome</keyword>
<accession>A0A0J6EAX3</accession>
<sequence length="248" mass="29631">MLLFYQFSVWVIVLALALYVFAVWRFEKKMKEKTIAIRKTWYLLYVIGAALYWTYDPQSIFSNWLHYLIVAVFFTLTDAFIFLNAYFKKLGTNELATDTRELLEENNDLLHTYQNRLKTYQYLLKNEPIHIYYGDIEAYAEGIEKLIKRFAEKMNISAALCEYNSNESKDHLLEHMENRFAVQEKLDRKDVYYEENGKMVLIPFSIHEYDYVMKLTSEDLVTEFDYLLFTSLTSIYDLLLPNEEEGDE</sequence>
<name>A0A0J6H2F0_9BACI</name>
<dbReference type="RefSeq" id="WP_048355864.1">
    <property type="nucleotide sequence ID" value="NZ_CP023481.1"/>
</dbReference>
<organism evidence="2 4">
    <name type="scientific">Bacillus glycinifermentans</name>
    <dbReference type="NCBI Taxonomy" id="1664069"/>
    <lineage>
        <taxon>Bacteria</taxon>
        <taxon>Bacillati</taxon>
        <taxon>Bacillota</taxon>
        <taxon>Bacilli</taxon>
        <taxon>Bacillales</taxon>
        <taxon>Bacillaceae</taxon>
        <taxon>Bacillus</taxon>
    </lineage>
</organism>
<proteinExistence type="predicted"/>
<protein>
    <submittedName>
        <fullName evidence="2">Stage II sporulation protein SA</fullName>
    </submittedName>
    <submittedName>
        <fullName evidence="3">Type II toxin-antitoxin system SpoIISA family toxin</fullName>
    </submittedName>
</protein>
<reference evidence="2" key="2">
    <citation type="submission" date="2015-10" db="EMBL/GenBank/DDBJ databases">
        <authorList>
            <person name="Gilbert D.G."/>
        </authorList>
    </citation>
    <scope>NUCLEOTIDE SEQUENCE</scope>
    <source>
        <strain evidence="2">GO-13</strain>
    </source>
</reference>
<dbReference type="Proteomes" id="UP000036168">
    <property type="component" value="Unassembled WGS sequence"/>
</dbReference>
<dbReference type="EMBL" id="LECW02000036">
    <property type="protein sequence ID" value="KRT91363.1"/>
    <property type="molecule type" value="Genomic_DNA"/>
</dbReference>